<evidence type="ECO:0000256" key="3">
    <source>
        <dbReference type="ARBA" id="ARBA00022475"/>
    </source>
</evidence>
<dbReference type="PANTHER" id="PTHR43744:SF9">
    <property type="entry name" value="POLYGALACTURONAN_RHAMNOGALACTURONAN TRANSPORT SYSTEM PERMEASE PROTEIN YTCP"/>
    <property type="match status" value="1"/>
</dbReference>
<feature type="domain" description="ABC transmembrane type-1" evidence="8">
    <location>
        <begin position="78"/>
        <end position="278"/>
    </location>
</feature>
<feature type="transmembrane region" description="Helical" evidence="7">
    <location>
        <begin position="186"/>
        <end position="208"/>
    </location>
</feature>
<evidence type="ECO:0000313" key="9">
    <source>
        <dbReference type="EMBL" id="RED76792.1"/>
    </source>
</evidence>
<dbReference type="Proteomes" id="UP000256977">
    <property type="component" value="Unassembled WGS sequence"/>
</dbReference>
<protein>
    <submittedName>
        <fullName evidence="9">Carbohydrate ABC transporter membrane protein 2 (CUT1 family)</fullName>
    </submittedName>
</protein>
<keyword evidence="3" id="KW-1003">Cell membrane</keyword>
<dbReference type="GO" id="GO:0005886">
    <property type="term" value="C:plasma membrane"/>
    <property type="evidence" value="ECO:0007669"/>
    <property type="project" value="UniProtKB-SubCell"/>
</dbReference>
<keyword evidence="6 7" id="KW-0472">Membrane</keyword>
<comment type="subcellular location">
    <subcellularLocation>
        <location evidence="1 7">Cell membrane</location>
        <topology evidence="1 7">Multi-pass membrane protein</topology>
    </subcellularLocation>
</comment>
<dbReference type="SUPFAM" id="SSF161098">
    <property type="entry name" value="MetI-like"/>
    <property type="match status" value="1"/>
</dbReference>
<accession>A0A3D9JRX6</accession>
<dbReference type="Gene3D" id="1.10.3720.10">
    <property type="entry name" value="MetI-like"/>
    <property type="match status" value="1"/>
</dbReference>
<dbReference type="InterPro" id="IPR000515">
    <property type="entry name" value="MetI-like"/>
</dbReference>
<reference evidence="9 10" key="1">
    <citation type="submission" date="2018-07" db="EMBL/GenBank/DDBJ databases">
        <title>Genomic Encyclopedia of Type Strains, Phase III (KMG-III): the genomes of soil and plant-associated and newly described type strains.</title>
        <authorList>
            <person name="Whitman W."/>
        </authorList>
    </citation>
    <scope>NUCLEOTIDE SEQUENCE [LARGE SCALE GENOMIC DNA]</scope>
    <source>
        <strain evidence="9 10">CECT 7287</strain>
    </source>
</reference>
<dbReference type="CDD" id="cd06261">
    <property type="entry name" value="TM_PBP2"/>
    <property type="match status" value="1"/>
</dbReference>
<evidence type="ECO:0000256" key="7">
    <source>
        <dbReference type="RuleBase" id="RU363032"/>
    </source>
</evidence>
<evidence type="ECO:0000256" key="1">
    <source>
        <dbReference type="ARBA" id="ARBA00004651"/>
    </source>
</evidence>
<comment type="caution">
    <text evidence="9">The sequence shown here is derived from an EMBL/GenBank/DDBJ whole genome shotgun (WGS) entry which is preliminary data.</text>
</comment>
<feature type="transmembrane region" description="Helical" evidence="7">
    <location>
        <begin position="115"/>
        <end position="133"/>
    </location>
</feature>
<dbReference type="PANTHER" id="PTHR43744">
    <property type="entry name" value="ABC TRANSPORTER PERMEASE PROTEIN MG189-RELATED-RELATED"/>
    <property type="match status" value="1"/>
</dbReference>
<keyword evidence="5 7" id="KW-1133">Transmembrane helix</keyword>
<evidence type="ECO:0000256" key="2">
    <source>
        <dbReference type="ARBA" id="ARBA00022448"/>
    </source>
</evidence>
<dbReference type="InterPro" id="IPR035906">
    <property type="entry name" value="MetI-like_sf"/>
</dbReference>
<evidence type="ECO:0000256" key="5">
    <source>
        <dbReference type="ARBA" id="ARBA00022989"/>
    </source>
</evidence>
<feature type="transmembrane region" description="Helical" evidence="7">
    <location>
        <begin position="20"/>
        <end position="38"/>
    </location>
</feature>
<feature type="transmembrane region" description="Helical" evidence="7">
    <location>
        <begin position="81"/>
        <end position="103"/>
    </location>
</feature>
<proteinExistence type="inferred from homology"/>
<dbReference type="Pfam" id="PF00528">
    <property type="entry name" value="BPD_transp_1"/>
    <property type="match status" value="1"/>
</dbReference>
<dbReference type="GO" id="GO:0055085">
    <property type="term" value="P:transmembrane transport"/>
    <property type="evidence" value="ECO:0007669"/>
    <property type="project" value="InterPro"/>
</dbReference>
<keyword evidence="2 7" id="KW-0813">Transport</keyword>
<dbReference type="OrthoDB" id="9810086at2"/>
<keyword evidence="10" id="KW-1185">Reference proteome</keyword>
<feature type="transmembrane region" description="Helical" evidence="7">
    <location>
        <begin position="145"/>
        <end position="165"/>
    </location>
</feature>
<gene>
    <name evidence="9" type="ORF">DFP98_11011</name>
</gene>
<evidence type="ECO:0000256" key="6">
    <source>
        <dbReference type="ARBA" id="ARBA00023136"/>
    </source>
</evidence>
<feature type="transmembrane region" description="Helical" evidence="7">
    <location>
        <begin position="50"/>
        <end position="69"/>
    </location>
</feature>
<name>A0A3D9JRX6_9BACL</name>
<feature type="transmembrane region" description="Helical" evidence="7">
    <location>
        <begin position="261"/>
        <end position="280"/>
    </location>
</feature>
<dbReference type="EMBL" id="QRDZ01000010">
    <property type="protein sequence ID" value="RED76792.1"/>
    <property type="molecule type" value="Genomic_DNA"/>
</dbReference>
<dbReference type="AlphaFoldDB" id="A0A3D9JRX6"/>
<keyword evidence="4 7" id="KW-0812">Transmembrane</keyword>
<organism evidence="9 10">
    <name type="scientific">Cohnella phaseoli</name>
    <dbReference type="NCBI Taxonomy" id="456490"/>
    <lineage>
        <taxon>Bacteria</taxon>
        <taxon>Bacillati</taxon>
        <taxon>Bacillota</taxon>
        <taxon>Bacilli</taxon>
        <taxon>Bacillales</taxon>
        <taxon>Paenibacillaceae</taxon>
        <taxon>Cohnella</taxon>
    </lineage>
</organism>
<comment type="similarity">
    <text evidence="7">Belongs to the binding-protein-dependent transport system permease family.</text>
</comment>
<sequence length="295" mass="32997">MNISKHRTAGERIFDFGNAFFMILLSIVTLYPLLYVFFASVSDPASVVQYRGILLMPLGFTVEAYKMVFKNPMISLGYLNTLFYVGVGTALNILMTSLGAYCLSRQGLLWKNQMMMMIVITMFFSGGLIPAYLLVSGLGLMDSRWALIIPGAMSAYNMIIMRTAFQAVPVSLEESARLDGAGDLTILFRIVLPLSLPVLAVMVLFYGVGHWNAWFSAMIYLRTRELWPLQLVMREILIQNATDNMMTSVGGGDRMPVGETIKYATIIVSTVPILFLYPFMQRYFVKGVMIGAVKE</sequence>
<dbReference type="PROSITE" id="PS50928">
    <property type="entry name" value="ABC_TM1"/>
    <property type="match status" value="1"/>
</dbReference>
<evidence type="ECO:0000256" key="4">
    <source>
        <dbReference type="ARBA" id="ARBA00022692"/>
    </source>
</evidence>
<evidence type="ECO:0000259" key="8">
    <source>
        <dbReference type="PROSITE" id="PS50928"/>
    </source>
</evidence>
<evidence type="ECO:0000313" key="10">
    <source>
        <dbReference type="Proteomes" id="UP000256977"/>
    </source>
</evidence>